<dbReference type="OrthoDB" id="9798188at2"/>
<dbReference type="InterPro" id="IPR044751">
    <property type="entry name" value="Ion_transp-like_CBS"/>
</dbReference>
<evidence type="ECO:0000256" key="10">
    <source>
        <dbReference type="SAM" id="Phobius"/>
    </source>
</evidence>
<dbReference type="FunFam" id="3.10.580.10:FF:000002">
    <property type="entry name" value="Magnesium/cobalt efflux protein CorC"/>
    <property type="match status" value="1"/>
</dbReference>
<evidence type="ECO:0000256" key="8">
    <source>
        <dbReference type="PROSITE-ProRule" id="PRU00703"/>
    </source>
</evidence>
<feature type="domain" description="CNNM transmembrane" evidence="12">
    <location>
        <begin position="1"/>
        <end position="189"/>
    </location>
</feature>
<dbReference type="Gene3D" id="3.30.465.10">
    <property type="match status" value="1"/>
</dbReference>
<dbReference type="PANTHER" id="PTHR22777">
    <property type="entry name" value="HEMOLYSIN-RELATED"/>
    <property type="match status" value="1"/>
</dbReference>
<feature type="transmembrane region" description="Helical" evidence="10">
    <location>
        <begin position="62"/>
        <end position="85"/>
    </location>
</feature>
<dbReference type="Pfam" id="PF03471">
    <property type="entry name" value="CorC_HlyC"/>
    <property type="match status" value="1"/>
</dbReference>
<keyword evidence="14" id="KW-1185">Reference proteome</keyword>
<comment type="subcellular location">
    <subcellularLocation>
        <location evidence="1">Membrane</location>
        <topology evidence="1">Multi-pass membrane protein</topology>
    </subcellularLocation>
</comment>
<evidence type="ECO:0000256" key="5">
    <source>
        <dbReference type="ARBA" id="ARBA00022989"/>
    </source>
</evidence>
<dbReference type="Pfam" id="PF00571">
    <property type="entry name" value="CBS"/>
    <property type="match status" value="2"/>
</dbReference>
<evidence type="ECO:0000313" key="13">
    <source>
        <dbReference type="EMBL" id="SHL98750.1"/>
    </source>
</evidence>
<keyword evidence="6 8" id="KW-0129">CBS domain</keyword>
<feature type="domain" description="CBS" evidence="11">
    <location>
        <begin position="272"/>
        <end position="329"/>
    </location>
</feature>
<dbReference type="InterPro" id="IPR005170">
    <property type="entry name" value="Transptr-assoc_dom"/>
</dbReference>
<evidence type="ECO:0000259" key="11">
    <source>
        <dbReference type="PROSITE" id="PS51371"/>
    </source>
</evidence>
<feature type="transmembrane region" description="Helical" evidence="10">
    <location>
        <begin position="123"/>
        <end position="145"/>
    </location>
</feature>
<dbReference type="GO" id="GO:0050660">
    <property type="term" value="F:flavin adenine dinucleotide binding"/>
    <property type="evidence" value="ECO:0007669"/>
    <property type="project" value="InterPro"/>
</dbReference>
<dbReference type="Proteomes" id="UP000184038">
    <property type="component" value="Unassembled WGS sequence"/>
</dbReference>
<evidence type="ECO:0000256" key="3">
    <source>
        <dbReference type="ARBA" id="ARBA00022692"/>
    </source>
</evidence>
<dbReference type="PROSITE" id="PS51846">
    <property type="entry name" value="CNNM"/>
    <property type="match status" value="1"/>
</dbReference>
<proteinExistence type="inferred from homology"/>
<reference evidence="13 14" key="1">
    <citation type="submission" date="2016-11" db="EMBL/GenBank/DDBJ databases">
        <authorList>
            <person name="Jaros S."/>
            <person name="Januszkiewicz K."/>
            <person name="Wedrychowicz H."/>
        </authorList>
    </citation>
    <scope>NUCLEOTIDE SEQUENCE [LARGE SCALE GENOMIC DNA]</scope>
    <source>
        <strain evidence="13 14">DSM 15930</strain>
    </source>
</reference>
<dbReference type="Pfam" id="PF01595">
    <property type="entry name" value="CNNM"/>
    <property type="match status" value="1"/>
</dbReference>
<keyword evidence="7 9" id="KW-0472">Membrane</keyword>
<dbReference type="PROSITE" id="PS51371">
    <property type="entry name" value="CBS"/>
    <property type="match status" value="2"/>
</dbReference>
<keyword evidence="5 9" id="KW-1133">Transmembrane helix</keyword>
<dbReference type="GO" id="GO:0005886">
    <property type="term" value="C:plasma membrane"/>
    <property type="evidence" value="ECO:0007669"/>
    <property type="project" value="TreeGrafter"/>
</dbReference>
<dbReference type="InterPro" id="IPR000644">
    <property type="entry name" value="CBS_dom"/>
</dbReference>
<protein>
    <submittedName>
        <fullName evidence="13">Mg2+ and Co2+ transporter CorB, contains DUF21, CBS pair, and CorC-HlyC domains</fullName>
    </submittedName>
</protein>
<evidence type="ECO:0000256" key="6">
    <source>
        <dbReference type="ARBA" id="ARBA00023122"/>
    </source>
</evidence>
<dbReference type="InterPro" id="IPR002550">
    <property type="entry name" value="CNNM"/>
</dbReference>
<evidence type="ECO:0000259" key="12">
    <source>
        <dbReference type="PROSITE" id="PS51846"/>
    </source>
</evidence>
<dbReference type="InterPro" id="IPR046342">
    <property type="entry name" value="CBS_dom_sf"/>
</dbReference>
<keyword evidence="3 9" id="KW-0812">Transmembrane</keyword>
<evidence type="ECO:0000313" key="14">
    <source>
        <dbReference type="Proteomes" id="UP000184038"/>
    </source>
</evidence>
<dbReference type="AlphaFoldDB" id="A0A1M7F452"/>
<dbReference type="SMART" id="SM01091">
    <property type="entry name" value="CorC_HlyC"/>
    <property type="match status" value="1"/>
</dbReference>
<comment type="similarity">
    <text evidence="2">Belongs to the UPF0053 family.</text>
</comment>
<evidence type="ECO:0000256" key="9">
    <source>
        <dbReference type="PROSITE-ProRule" id="PRU01193"/>
    </source>
</evidence>
<sequence>MDPSDVTQIIILLILLLLSCFFSSAETSLTTVNKLRIRSLADENVKGAKTVVKLIENPSKMLSAILIGNNVVNLSASSIATSLAIDHFGSVGAGIATGIVTIMILIFGEITPKTLATIHAEKLSLTYSGIIYFLTQLLTPVIYIVNQISLTILRLLRVDPNTRVSAITENELRTIVDVSHEEGIIESEERRMITNVVDFGDSLAKDVMVPRIDMEFADIDLTYDELVTAFSIEKFTRMPVYQETRDNIVGIVNLKDVFFYQGKKEDFCLKDIMRDPYFTYEYKKTSELFVEMKRESIPIAIVLDEYGATAGLLTLEDLIEEIVGDIRDEYDSDEEDSIQCINENEFIADGNTKLDDINEVIGLHIESNDYDSIAGHIIGLLDHLPSQGETVEEDHVIYTVDAVDKNRIDKVHIVVLPTTE</sequence>
<dbReference type="EMBL" id="FRCP01000005">
    <property type="protein sequence ID" value="SHL98750.1"/>
    <property type="molecule type" value="Genomic_DNA"/>
</dbReference>
<dbReference type="InterPro" id="IPR036318">
    <property type="entry name" value="FAD-bd_PCMH-like_sf"/>
</dbReference>
<feature type="transmembrane region" description="Helical" evidence="10">
    <location>
        <begin position="6"/>
        <end position="29"/>
    </location>
</feature>
<dbReference type="InterPro" id="IPR016169">
    <property type="entry name" value="FAD-bd_PCMH_sub2"/>
</dbReference>
<dbReference type="RefSeq" id="WP_073282191.1">
    <property type="nucleotide sequence ID" value="NZ_FRCP01000005.1"/>
</dbReference>
<evidence type="ECO:0000256" key="7">
    <source>
        <dbReference type="ARBA" id="ARBA00023136"/>
    </source>
</evidence>
<accession>A0A1M7F452</accession>
<evidence type="ECO:0000256" key="1">
    <source>
        <dbReference type="ARBA" id="ARBA00004141"/>
    </source>
</evidence>
<dbReference type="CDD" id="cd04590">
    <property type="entry name" value="CBS_pair_CorC_HlyC_assoc"/>
    <property type="match status" value="1"/>
</dbReference>
<organism evidence="13 14">
    <name type="scientific">Anaerosporobacter mobilis DSM 15930</name>
    <dbReference type="NCBI Taxonomy" id="1120996"/>
    <lineage>
        <taxon>Bacteria</taxon>
        <taxon>Bacillati</taxon>
        <taxon>Bacillota</taxon>
        <taxon>Clostridia</taxon>
        <taxon>Lachnospirales</taxon>
        <taxon>Lachnospiraceae</taxon>
        <taxon>Anaerosporobacter</taxon>
    </lineage>
</organism>
<dbReference type="Gene3D" id="3.10.580.10">
    <property type="entry name" value="CBS-domain"/>
    <property type="match status" value="1"/>
</dbReference>
<keyword evidence="4" id="KW-0677">Repeat</keyword>
<dbReference type="SUPFAM" id="SSF54631">
    <property type="entry name" value="CBS-domain pair"/>
    <property type="match status" value="1"/>
</dbReference>
<name>A0A1M7F452_9FIRM</name>
<dbReference type="SUPFAM" id="SSF56176">
    <property type="entry name" value="FAD-binding/transporter-associated domain-like"/>
    <property type="match status" value="1"/>
</dbReference>
<gene>
    <name evidence="13" type="ORF">SAMN02746066_00390</name>
</gene>
<dbReference type="PANTHER" id="PTHR22777:SF17">
    <property type="entry name" value="UPF0053 PROTEIN SLL0260"/>
    <property type="match status" value="1"/>
</dbReference>
<feature type="transmembrane region" description="Helical" evidence="10">
    <location>
        <begin position="91"/>
        <end position="111"/>
    </location>
</feature>
<feature type="domain" description="CBS" evidence="11">
    <location>
        <begin position="208"/>
        <end position="267"/>
    </location>
</feature>
<evidence type="ECO:0000256" key="4">
    <source>
        <dbReference type="ARBA" id="ARBA00022737"/>
    </source>
</evidence>
<evidence type="ECO:0000256" key="2">
    <source>
        <dbReference type="ARBA" id="ARBA00006337"/>
    </source>
</evidence>